<dbReference type="PROSITE" id="PS00211">
    <property type="entry name" value="ABC_TRANSPORTER_1"/>
    <property type="match status" value="1"/>
</dbReference>
<evidence type="ECO:0000256" key="3">
    <source>
        <dbReference type="ARBA" id="ARBA00022840"/>
    </source>
</evidence>
<dbReference type="SUPFAM" id="SSF52540">
    <property type="entry name" value="P-loop containing nucleoside triphosphate hydrolases"/>
    <property type="match status" value="1"/>
</dbReference>
<dbReference type="GO" id="GO:0055085">
    <property type="term" value="P:transmembrane transport"/>
    <property type="evidence" value="ECO:0007669"/>
    <property type="project" value="UniProtKB-ARBA"/>
</dbReference>
<evidence type="ECO:0000313" key="7">
    <source>
        <dbReference type="Proteomes" id="UP000253850"/>
    </source>
</evidence>
<organism evidence="6 8">
    <name type="scientific">Halarcobacter bivalviorum</name>
    <dbReference type="NCBI Taxonomy" id="663364"/>
    <lineage>
        <taxon>Bacteria</taxon>
        <taxon>Pseudomonadati</taxon>
        <taxon>Campylobacterota</taxon>
        <taxon>Epsilonproteobacteria</taxon>
        <taxon>Campylobacterales</taxon>
        <taxon>Arcobacteraceae</taxon>
        <taxon>Halarcobacter</taxon>
    </lineage>
</organism>
<dbReference type="KEGG" id="hbv:ABIV_1880"/>
<dbReference type="Pfam" id="PF00005">
    <property type="entry name" value="ABC_tran"/>
    <property type="match status" value="1"/>
</dbReference>
<dbReference type="EMBL" id="CP031217">
    <property type="protein sequence ID" value="AXH12869.1"/>
    <property type="molecule type" value="Genomic_DNA"/>
</dbReference>
<dbReference type="GO" id="GO:0005524">
    <property type="term" value="F:ATP binding"/>
    <property type="evidence" value="ECO:0007669"/>
    <property type="project" value="UniProtKB-KW"/>
</dbReference>
<reference evidence="5 7" key="2">
    <citation type="submission" date="2018-07" db="EMBL/GenBank/DDBJ databases">
        <title>Complete genome of the Arcobacter bivalviorum type strain LMG 26154.</title>
        <authorList>
            <person name="Miller W.G."/>
            <person name="Yee E."/>
            <person name="Bono J.L."/>
        </authorList>
    </citation>
    <scope>NUCLEOTIDE SEQUENCE [LARGE SCALE GENOMIC DNA]</scope>
    <source>
        <strain evidence="5 7">LMG 26154</strain>
    </source>
</reference>
<dbReference type="PROSITE" id="PS50893">
    <property type="entry name" value="ABC_TRANSPORTER_2"/>
    <property type="match status" value="1"/>
</dbReference>
<name>A0AAX2A8L9_9BACT</name>
<keyword evidence="8" id="KW-1185">Reference proteome</keyword>
<evidence type="ECO:0000259" key="4">
    <source>
        <dbReference type="PROSITE" id="PS50893"/>
    </source>
</evidence>
<evidence type="ECO:0000256" key="2">
    <source>
        <dbReference type="ARBA" id="ARBA00022741"/>
    </source>
</evidence>
<dbReference type="AlphaFoldDB" id="A0AAX2A8L9"/>
<gene>
    <name evidence="5" type="primary">nikE</name>
    <name evidence="5" type="ORF">ABIV_1880</name>
    <name evidence="6" type="ORF">CRV05_12065</name>
</gene>
<dbReference type="InterPro" id="IPR003593">
    <property type="entry name" value="AAA+_ATPase"/>
</dbReference>
<keyword evidence="1" id="KW-0813">Transport</keyword>
<keyword evidence="2" id="KW-0547">Nucleotide-binding</keyword>
<evidence type="ECO:0000256" key="1">
    <source>
        <dbReference type="ARBA" id="ARBA00022448"/>
    </source>
</evidence>
<dbReference type="InterPro" id="IPR050319">
    <property type="entry name" value="ABC_transp_ATP-bind"/>
</dbReference>
<sequence>MLEIINVSKKYKTETALDNINLSIDSSTSIAVIGESGSGKTTLCKLILDIEKPSEGKIIKNIPKINIVFQDYRSSVNPLFKVKQIIKEPFWLEKKFFNEIKLNKFLEELNLLPNILDKFPHELSGGQLQRVCILRAILAKPSFLILDEALNALDIFTKNKVITFLKRLKKEENLNYFLITHDLQVASSLCDEIKILKKGKIIESLKINSLKKAQNSYTKELINSVIFIKEKNEK</sequence>
<protein>
    <submittedName>
        <fullName evidence="5">Nickel ABC transporter, ATP-binding protein</fullName>
    </submittedName>
    <submittedName>
        <fullName evidence="6">Peptide ABC transporter ATP-binding protein</fullName>
    </submittedName>
</protein>
<dbReference type="PANTHER" id="PTHR43776">
    <property type="entry name" value="TRANSPORT ATP-BINDING PROTEIN"/>
    <property type="match status" value="1"/>
</dbReference>
<proteinExistence type="predicted"/>
<dbReference type="SMART" id="SM00382">
    <property type="entry name" value="AAA"/>
    <property type="match status" value="1"/>
</dbReference>
<dbReference type="EMBL" id="PDKM01000008">
    <property type="protein sequence ID" value="RXK09006.1"/>
    <property type="molecule type" value="Genomic_DNA"/>
</dbReference>
<evidence type="ECO:0000313" key="6">
    <source>
        <dbReference type="EMBL" id="RXK09006.1"/>
    </source>
</evidence>
<accession>A0AAX2A8L9</accession>
<dbReference type="Proteomes" id="UP000253850">
    <property type="component" value="Chromosome"/>
</dbReference>
<feature type="domain" description="ABC transporter" evidence="4">
    <location>
        <begin position="2"/>
        <end position="223"/>
    </location>
</feature>
<keyword evidence="3 6" id="KW-0067">ATP-binding</keyword>
<dbReference type="InterPro" id="IPR017871">
    <property type="entry name" value="ABC_transporter-like_CS"/>
</dbReference>
<dbReference type="RefSeq" id="WP_114839685.1">
    <property type="nucleotide sequence ID" value="NZ_CP031217.1"/>
</dbReference>
<evidence type="ECO:0000313" key="5">
    <source>
        <dbReference type="EMBL" id="AXH12869.1"/>
    </source>
</evidence>
<dbReference type="Proteomes" id="UP000289193">
    <property type="component" value="Unassembled WGS sequence"/>
</dbReference>
<dbReference type="InterPro" id="IPR003439">
    <property type="entry name" value="ABC_transporter-like_ATP-bd"/>
</dbReference>
<reference evidence="6 8" key="1">
    <citation type="submission" date="2017-10" db="EMBL/GenBank/DDBJ databases">
        <title>Genomics of the genus Arcobacter.</title>
        <authorList>
            <person name="Perez-Cataluna A."/>
            <person name="Figueras M.J."/>
        </authorList>
    </citation>
    <scope>NUCLEOTIDE SEQUENCE [LARGE SCALE GENOMIC DNA]</scope>
    <source>
        <strain evidence="6 8">CECT 7835</strain>
    </source>
</reference>
<dbReference type="Gene3D" id="3.40.50.300">
    <property type="entry name" value="P-loop containing nucleotide triphosphate hydrolases"/>
    <property type="match status" value="1"/>
</dbReference>
<evidence type="ECO:0000313" key="8">
    <source>
        <dbReference type="Proteomes" id="UP000289193"/>
    </source>
</evidence>
<dbReference type="CDD" id="cd03257">
    <property type="entry name" value="ABC_NikE_OppD_transporters"/>
    <property type="match status" value="1"/>
</dbReference>
<dbReference type="GO" id="GO:0016887">
    <property type="term" value="F:ATP hydrolysis activity"/>
    <property type="evidence" value="ECO:0007669"/>
    <property type="project" value="InterPro"/>
</dbReference>
<dbReference type="InterPro" id="IPR027417">
    <property type="entry name" value="P-loop_NTPase"/>
</dbReference>